<feature type="active site" evidence="3">
    <location>
        <position position="76"/>
    </location>
</feature>
<feature type="chain" id="PRO_5040766193" description="Peptidase A1 domain-containing protein" evidence="4">
    <location>
        <begin position="20"/>
        <end position="374"/>
    </location>
</feature>
<dbReference type="PROSITE" id="PS51767">
    <property type="entry name" value="PEPTIDASE_A1"/>
    <property type="match status" value="1"/>
</dbReference>
<evidence type="ECO:0000259" key="5">
    <source>
        <dbReference type="PROSITE" id="PS51767"/>
    </source>
</evidence>
<keyword evidence="4" id="KW-0732">Signal</keyword>
<feature type="signal peptide" evidence="4">
    <location>
        <begin position="1"/>
        <end position="19"/>
    </location>
</feature>
<accession>A0A9W4XCR2</accession>
<evidence type="ECO:0000256" key="2">
    <source>
        <dbReference type="ARBA" id="ARBA00023157"/>
    </source>
</evidence>
<dbReference type="EMBL" id="CANTUO010000007">
    <property type="protein sequence ID" value="CAI5760820.1"/>
    <property type="molecule type" value="Genomic_DNA"/>
</dbReference>
<dbReference type="Pfam" id="PF00026">
    <property type="entry name" value="Asp"/>
    <property type="match status" value="1"/>
</dbReference>
<dbReference type="PANTHER" id="PTHR47966:SF75">
    <property type="entry name" value="ENDOPEPTIDASE (CTSD), PUTATIVE (AFU_ORTHOLOGUE AFUA_4G07040)-RELATED"/>
    <property type="match status" value="1"/>
</dbReference>
<protein>
    <recommendedName>
        <fullName evidence="5">Peptidase A1 domain-containing protein</fullName>
    </recommendedName>
</protein>
<comment type="similarity">
    <text evidence="1">Belongs to the peptidase A1 family.</text>
</comment>
<feature type="domain" description="Peptidase A1" evidence="5">
    <location>
        <begin position="58"/>
        <end position="355"/>
    </location>
</feature>
<evidence type="ECO:0000256" key="1">
    <source>
        <dbReference type="ARBA" id="ARBA00007447"/>
    </source>
</evidence>
<evidence type="ECO:0000256" key="4">
    <source>
        <dbReference type="SAM" id="SignalP"/>
    </source>
</evidence>
<sequence length="374" mass="41030">MFIKLVLAIFLAITSSAFAITKKNGLSYISMPVHKRSDLEKRDLVQGTTETDLPQSFYYTTIQVGSNKDDVALMVDTGSWASNILTPNVTCSHGNCTKFGNYDPTKSTSAKIIGTSHIENFGYNYIYTGTTVIDDVYFNGVKIPNYLFASVYNNTAWPAGLFGFSKPPKSETNMSISWAARNANLINQAAYSMYLSTIDGKPGGIILGAIDYGKINGDLHWANLTGHNVGGFIDSFEINGHNVSIGRDFTADTGGSYFNLKEAEYEQFLDSLPNDPQNPRGSKTINFDLLKGKTSKLKINGAVLEFPLDAIIHPGDSGPHARIIVRQNDQVQLGSFFFRYLYFAVSLEKEAIGWGVTNDGSNSFLGSFPSSYHL</sequence>
<evidence type="ECO:0000256" key="3">
    <source>
        <dbReference type="PIRSR" id="PIRSR601461-1"/>
    </source>
</evidence>
<dbReference type="CDD" id="cd05471">
    <property type="entry name" value="pepsin_like"/>
    <property type="match status" value="1"/>
</dbReference>
<dbReference type="OrthoDB" id="5839471at2759"/>
<dbReference type="Gene3D" id="2.40.70.10">
    <property type="entry name" value="Acid Proteases"/>
    <property type="match status" value="2"/>
</dbReference>
<organism evidence="6 7">
    <name type="scientific">Candida verbasci</name>
    <dbReference type="NCBI Taxonomy" id="1227364"/>
    <lineage>
        <taxon>Eukaryota</taxon>
        <taxon>Fungi</taxon>
        <taxon>Dikarya</taxon>
        <taxon>Ascomycota</taxon>
        <taxon>Saccharomycotina</taxon>
        <taxon>Pichiomycetes</taxon>
        <taxon>Debaryomycetaceae</taxon>
        <taxon>Candida/Lodderomyces clade</taxon>
        <taxon>Candida</taxon>
    </lineage>
</organism>
<dbReference type="InterPro" id="IPR034164">
    <property type="entry name" value="Pepsin-like_dom"/>
</dbReference>
<comment type="caution">
    <text evidence="6">The sequence shown here is derived from an EMBL/GenBank/DDBJ whole genome shotgun (WGS) entry which is preliminary data.</text>
</comment>
<keyword evidence="2" id="KW-1015">Disulfide bond</keyword>
<dbReference type="AlphaFoldDB" id="A0A9W4XCR2"/>
<dbReference type="InterPro" id="IPR033121">
    <property type="entry name" value="PEPTIDASE_A1"/>
</dbReference>
<dbReference type="GO" id="GO:0004190">
    <property type="term" value="F:aspartic-type endopeptidase activity"/>
    <property type="evidence" value="ECO:0007669"/>
    <property type="project" value="InterPro"/>
</dbReference>
<name>A0A9W4XCR2_9ASCO</name>
<proteinExistence type="inferred from homology"/>
<evidence type="ECO:0000313" key="6">
    <source>
        <dbReference type="EMBL" id="CAI5760820.1"/>
    </source>
</evidence>
<feature type="active site" evidence="3">
    <location>
        <position position="252"/>
    </location>
</feature>
<reference evidence="6" key="1">
    <citation type="submission" date="2022-12" db="EMBL/GenBank/DDBJ databases">
        <authorList>
            <person name="Brejova B."/>
        </authorList>
    </citation>
    <scope>NUCLEOTIDE SEQUENCE</scope>
</reference>
<gene>
    <name evidence="6" type="ORF">CANVERA_P5328</name>
</gene>
<keyword evidence="7" id="KW-1185">Reference proteome</keyword>
<dbReference type="InterPro" id="IPR001461">
    <property type="entry name" value="Aspartic_peptidase_A1"/>
</dbReference>
<evidence type="ECO:0000313" key="7">
    <source>
        <dbReference type="Proteomes" id="UP001152885"/>
    </source>
</evidence>
<dbReference type="InterPro" id="IPR021109">
    <property type="entry name" value="Peptidase_aspartic_dom_sf"/>
</dbReference>
<dbReference type="GO" id="GO:0006508">
    <property type="term" value="P:proteolysis"/>
    <property type="evidence" value="ECO:0007669"/>
    <property type="project" value="InterPro"/>
</dbReference>
<dbReference type="PANTHER" id="PTHR47966">
    <property type="entry name" value="BETA-SITE APP-CLEAVING ENZYME, ISOFORM A-RELATED"/>
    <property type="match status" value="1"/>
</dbReference>
<dbReference type="Proteomes" id="UP001152885">
    <property type="component" value="Unassembled WGS sequence"/>
</dbReference>
<dbReference type="SUPFAM" id="SSF50630">
    <property type="entry name" value="Acid proteases"/>
    <property type="match status" value="1"/>
</dbReference>